<feature type="region of interest" description="Disordered" evidence="1">
    <location>
        <begin position="27"/>
        <end position="49"/>
    </location>
</feature>
<dbReference type="EMBL" id="CP082781">
    <property type="protein sequence ID" value="UGS26345.1"/>
    <property type="molecule type" value="Genomic_DNA"/>
</dbReference>
<keyword evidence="3" id="KW-1185">Reference proteome</keyword>
<evidence type="ECO:0008006" key="4">
    <source>
        <dbReference type="Google" id="ProtNLM"/>
    </source>
</evidence>
<dbReference type="RefSeq" id="WP_231820062.1">
    <property type="nucleotide sequence ID" value="NZ_CP082781.1"/>
</dbReference>
<proteinExistence type="predicted"/>
<gene>
    <name evidence="2" type="ORF">K8F61_17220</name>
</gene>
<accession>A0ABY3RTQ3</accession>
<sequence length="86" mass="9487">MAGQDYLDIAGIAERIGVKPASVQTYHTRAGRNRRNGTPQPWDLPEPDARFGGAPVWRVTTIEAWEKVRPGASTEAATAARRKEKE</sequence>
<evidence type="ECO:0000313" key="2">
    <source>
        <dbReference type="EMBL" id="UGS26345.1"/>
    </source>
</evidence>
<organism evidence="2 3">
    <name type="scientific">Microbacterium resistens</name>
    <dbReference type="NCBI Taxonomy" id="156977"/>
    <lineage>
        <taxon>Bacteria</taxon>
        <taxon>Bacillati</taxon>
        <taxon>Actinomycetota</taxon>
        <taxon>Actinomycetes</taxon>
        <taxon>Micrococcales</taxon>
        <taxon>Microbacteriaceae</taxon>
        <taxon>Microbacterium</taxon>
    </lineage>
</organism>
<name>A0ABY3RTQ3_9MICO</name>
<evidence type="ECO:0000256" key="1">
    <source>
        <dbReference type="SAM" id="MobiDB-lite"/>
    </source>
</evidence>
<evidence type="ECO:0000313" key="3">
    <source>
        <dbReference type="Proteomes" id="UP001199642"/>
    </source>
</evidence>
<protein>
    <recommendedName>
        <fullName evidence="4">MarR family transcriptional regulator</fullName>
    </recommendedName>
</protein>
<reference evidence="2 3" key="1">
    <citation type="submission" date="2023-01" db="EMBL/GenBank/DDBJ databases">
        <title>Characterization of estradiol degrading bacteria Microbacterium sp. MZT7 and reveal degrading genes through genome analysis.</title>
        <authorList>
            <person name="Hao P."/>
            <person name="Gao Y."/>
        </authorList>
    </citation>
    <scope>NUCLEOTIDE SEQUENCE [LARGE SCALE GENOMIC DNA]</scope>
    <source>
        <strain evidence="2 3">MZT7</strain>
    </source>
</reference>
<dbReference type="Proteomes" id="UP001199642">
    <property type="component" value="Chromosome"/>
</dbReference>